<name>A0ABQ4NRU6_9RHOB</name>
<accession>A0ABQ4NRU6</accession>
<proteinExistence type="predicted"/>
<comment type="caution">
    <text evidence="2">The sequence shown here is derived from an EMBL/GenBank/DDBJ whole genome shotgun (WGS) entry which is preliminary data.</text>
</comment>
<gene>
    <name evidence="2" type="ORF">JANAI62_37440</name>
</gene>
<sequence length="91" mass="10317">MARDAAVWRWYAEVNDSVRQEVVERGWRGSERPTTNAIDTNDMPGMAPGFGTEPDDGIYYEDEVFDTDAGFEDVYGQAPEPEPIEIDQEIE</sequence>
<feature type="region of interest" description="Disordered" evidence="1">
    <location>
        <begin position="26"/>
        <end position="54"/>
    </location>
</feature>
<evidence type="ECO:0000313" key="2">
    <source>
        <dbReference type="EMBL" id="GIT97121.1"/>
    </source>
</evidence>
<keyword evidence="3" id="KW-1185">Reference proteome</keyword>
<organism evidence="2 3">
    <name type="scientific">Jannaschia pagri</name>
    <dbReference type="NCBI Taxonomy" id="2829797"/>
    <lineage>
        <taxon>Bacteria</taxon>
        <taxon>Pseudomonadati</taxon>
        <taxon>Pseudomonadota</taxon>
        <taxon>Alphaproteobacteria</taxon>
        <taxon>Rhodobacterales</taxon>
        <taxon>Roseobacteraceae</taxon>
        <taxon>Jannaschia</taxon>
    </lineage>
</organism>
<dbReference type="EMBL" id="BPFH01000012">
    <property type="protein sequence ID" value="GIT97121.1"/>
    <property type="molecule type" value="Genomic_DNA"/>
</dbReference>
<protein>
    <submittedName>
        <fullName evidence="2">Uncharacterized protein</fullName>
    </submittedName>
</protein>
<dbReference type="Proteomes" id="UP000786693">
    <property type="component" value="Unassembled WGS sequence"/>
</dbReference>
<reference evidence="2 3" key="1">
    <citation type="submission" date="2021-05" db="EMBL/GenBank/DDBJ databases">
        <title>Bacteria Genome sequencing.</title>
        <authorList>
            <person name="Takabe Y."/>
            <person name="Nakajima Y."/>
            <person name="Suzuki S."/>
            <person name="Shiozaki T."/>
        </authorList>
    </citation>
    <scope>NUCLEOTIDE SEQUENCE [LARGE SCALE GENOMIC DNA]</scope>
    <source>
        <strain evidence="2 3">AI_62</strain>
    </source>
</reference>
<evidence type="ECO:0000256" key="1">
    <source>
        <dbReference type="SAM" id="MobiDB-lite"/>
    </source>
</evidence>
<evidence type="ECO:0000313" key="3">
    <source>
        <dbReference type="Proteomes" id="UP000786693"/>
    </source>
</evidence>
<dbReference type="RefSeq" id="WP_220750598.1">
    <property type="nucleotide sequence ID" value="NZ_BPFH01000012.1"/>
</dbReference>